<feature type="region of interest" description="Disordered" evidence="1">
    <location>
        <begin position="45"/>
        <end position="66"/>
    </location>
</feature>
<dbReference type="Pfam" id="PF20199">
    <property type="entry name" value="RepSA"/>
    <property type="match status" value="1"/>
</dbReference>
<evidence type="ECO:0000313" key="2">
    <source>
        <dbReference type="EMBL" id="MDR7301621.1"/>
    </source>
</evidence>
<feature type="compositionally biased region" description="Basic and acidic residues" evidence="1">
    <location>
        <begin position="98"/>
        <end position="111"/>
    </location>
</feature>
<organism evidence="2 3">
    <name type="scientific">Haloactinomyces albus</name>
    <dbReference type="NCBI Taxonomy" id="1352928"/>
    <lineage>
        <taxon>Bacteria</taxon>
        <taxon>Bacillati</taxon>
        <taxon>Actinomycetota</taxon>
        <taxon>Actinomycetes</taxon>
        <taxon>Actinopolysporales</taxon>
        <taxon>Actinopolysporaceae</taxon>
        <taxon>Haloactinomyces</taxon>
    </lineage>
</organism>
<dbReference type="Proteomes" id="UP001180845">
    <property type="component" value="Unassembled WGS sequence"/>
</dbReference>
<evidence type="ECO:0000313" key="3">
    <source>
        <dbReference type="Proteomes" id="UP001180845"/>
    </source>
</evidence>
<dbReference type="EMBL" id="JAVDXW010000001">
    <property type="protein sequence ID" value="MDR7301621.1"/>
    <property type="molecule type" value="Genomic_DNA"/>
</dbReference>
<proteinExistence type="predicted"/>
<gene>
    <name evidence="2" type="ORF">JOF55_001802</name>
</gene>
<name>A0AAE3ZD80_9ACTN</name>
<accession>A0AAE3ZD80</accession>
<feature type="region of interest" description="Disordered" evidence="1">
    <location>
        <begin position="91"/>
        <end position="111"/>
    </location>
</feature>
<dbReference type="AlphaFoldDB" id="A0AAE3ZD80"/>
<comment type="caution">
    <text evidence="2">The sequence shown here is derived from an EMBL/GenBank/DDBJ whole genome shotgun (WGS) entry which is preliminary data.</text>
</comment>
<dbReference type="InterPro" id="IPR046828">
    <property type="entry name" value="RepSA"/>
</dbReference>
<protein>
    <recommendedName>
        <fullName evidence="4">Replication initiation protein</fullName>
    </recommendedName>
</protein>
<evidence type="ECO:0000256" key="1">
    <source>
        <dbReference type="SAM" id="MobiDB-lite"/>
    </source>
</evidence>
<keyword evidence="3" id="KW-1185">Reference proteome</keyword>
<sequence>MTERITFQHHWARLHRWAHQLGFGGHFSTKSRRYSTTLGALRAARRNWNRPESEESPTEAVEPGDEPDILTLGQLHFAGIGWHTSADAQLANTAAAQARERRQAAHEEMTQ</sequence>
<evidence type="ECO:0008006" key="4">
    <source>
        <dbReference type="Google" id="ProtNLM"/>
    </source>
</evidence>
<reference evidence="2" key="1">
    <citation type="submission" date="2023-07" db="EMBL/GenBank/DDBJ databases">
        <title>Sequencing the genomes of 1000 actinobacteria strains.</title>
        <authorList>
            <person name="Klenk H.-P."/>
        </authorList>
    </citation>
    <scope>NUCLEOTIDE SEQUENCE</scope>
    <source>
        <strain evidence="2">DSM 45977</strain>
    </source>
</reference>
<feature type="compositionally biased region" description="Acidic residues" evidence="1">
    <location>
        <begin position="54"/>
        <end position="66"/>
    </location>
</feature>